<comment type="caution">
    <text evidence="3">The sequence shown here is derived from an EMBL/GenBank/DDBJ whole genome shotgun (WGS) entry which is preliminary data.</text>
</comment>
<sequence>MGPGWQAQQAAQRAAQQAAQQAAQNARLAQENARRASQLAAQQAAQQATQRGAQNARTVRQSAEDRARRAATRRPSYQSGTPAASGGCLLVSLLMLVTGLIATALAVGAVTLGS</sequence>
<keyword evidence="2" id="KW-0812">Transmembrane</keyword>
<organism evidence="3 4">
    <name type="scientific">Kitasatospora terrestris</name>
    <dbReference type="NCBI Taxonomy" id="258051"/>
    <lineage>
        <taxon>Bacteria</taxon>
        <taxon>Bacillati</taxon>
        <taxon>Actinomycetota</taxon>
        <taxon>Actinomycetes</taxon>
        <taxon>Kitasatosporales</taxon>
        <taxon>Streptomycetaceae</taxon>
        <taxon>Kitasatospora</taxon>
    </lineage>
</organism>
<protein>
    <submittedName>
        <fullName evidence="3">Uncharacterized protein</fullName>
    </submittedName>
</protein>
<reference evidence="4" key="1">
    <citation type="journal article" date="2019" name="Int. J. Syst. Evol. Microbiol.">
        <title>The Global Catalogue of Microorganisms (GCM) 10K type strain sequencing project: providing services to taxonomists for standard genome sequencing and annotation.</title>
        <authorList>
            <consortium name="The Broad Institute Genomics Platform"/>
            <consortium name="The Broad Institute Genome Sequencing Center for Infectious Disease"/>
            <person name="Wu L."/>
            <person name="Ma J."/>
        </authorList>
    </citation>
    <scope>NUCLEOTIDE SEQUENCE [LARGE SCALE GENOMIC DNA]</scope>
    <source>
        <strain evidence="4">JCM 13006</strain>
    </source>
</reference>
<evidence type="ECO:0000313" key="4">
    <source>
        <dbReference type="Proteomes" id="UP001501752"/>
    </source>
</evidence>
<evidence type="ECO:0000256" key="2">
    <source>
        <dbReference type="SAM" id="Phobius"/>
    </source>
</evidence>
<dbReference type="EMBL" id="BAABIS010000001">
    <property type="protein sequence ID" value="GAA4838793.1"/>
    <property type="molecule type" value="Genomic_DNA"/>
</dbReference>
<proteinExistence type="predicted"/>
<feature type="transmembrane region" description="Helical" evidence="2">
    <location>
        <begin position="83"/>
        <end position="112"/>
    </location>
</feature>
<keyword evidence="2" id="KW-0472">Membrane</keyword>
<feature type="region of interest" description="Disordered" evidence="1">
    <location>
        <begin position="1"/>
        <end position="84"/>
    </location>
</feature>
<feature type="compositionally biased region" description="Low complexity" evidence="1">
    <location>
        <begin position="1"/>
        <end position="57"/>
    </location>
</feature>
<keyword evidence="4" id="KW-1185">Reference proteome</keyword>
<accession>A0ABP9DFP3</accession>
<name>A0ABP9DFP3_9ACTN</name>
<keyword evidence="2" id="KW-1133">Transmembrane helix</keyword>
<evidence type="ECO:0000256" key="1">
    <source>
        <dbReference type="SAM" id="MobiDB-lite"/>
    </source>
</evidence>
<dbReference type="Proteomes" id="UP001501752">
    <property type="component" value="Unassembled WGS sequence"/>
</dbReference>
<evidence type="ECO:0000313" key="3">
    <source>
        <dbReference type="EMBL" id="GAA4838793.1"/>
    </source>
</evidence>
<gene>
    <name evidence="3" type="ORF">GCM10023235_12560</name>
</gene>